<evidence type="ECO:0000256" key="3">
    <source>
        <dbReference type="ARBA" id="ARBA00012754"/>
    </source>
</evidence>
<dbReference type="Proteomes" id="UP000192674">
    <property type="component" value="Unassembled WGS sequence"/>
</dbReference>
<dbReference type="PANTHER" id="PTHR43730">
    <property type="entry name" value="BETA-MANNOSIDASE"/>
    <property type="match status" value="1"/>
</dbReference>
<comment type="similarity">
    <text evidence="2">Belongs to the glycosyl hydrolase 2 family.</text>
</comment>
<reference evidence="10 11" key="1">
    <citation type="submission" date="2017-04" db="EMBL/GenBank/DDBJ databases">
        <authorList>
            <person name="Afonso C.L."/>
            <person name="Miller P.J."/>
            <person name="Scott M.A."/>
            <person name="Spackman E."/>
            <person name="Goraichik I."/>
            <person name="Dimitrov K.M."/>
            <person name="Suarez D.L."/>
            <person name="Swayne D.E."/>
        </authorList>
    </citation>
    <scope>NUCLEOTIDE SEQUENCE [LARGE SCALE GENOMIC DNA]</scope>
    <source>
        <strain evidence="10 11">DSM 43828</strain>
    </source>
</reference>
<dbReference type="Gene3D" id="2.60.40.10">
    <property type="entry name" value="Immunoglobulins"/>
    <property type="match status" value="2"/>
</dbReference>
<dbReference type="GO" id="GO:0004567">
    <property type="term" value="F:beta-mannosidase activity"/>
    <property type="evidence" value="ECO:0007669"/>
    <property type="project" value="UniProtKB-EC"/>
</dbReference>
<keyword evidence="6" id="KW-0326">Glycosidase</keyword>
<dbReference type="Gene3D" id="2.60.120.260">
    <property type="entry name" value="Galactose-binding domain-like"/>
    <property type="match status" value="1"/>
</dbReference>
<dbReference type="InterPro" id="IPR008979">
    <property type="entry name" value="Galactose-bd-like_sf"/>
</dbReference>
<evidence type="ECO:0000259" key="9">
    <source>
        <dbReference type="Pfam" id="PF22666"/>
    </source>
</evidence>
<proteinExistence type="inferred from homology"/>
<dbReference type="AlphaFoldDB" id="A0A1Y5Y6F4"/>
<organism evidence="10 11">
    <name type="scientific">Kibdelosporangium aridum</name>
    <dbReference type="NCBI Taxonomy" id="2030"/>
    <lineage>
        <taxon>Bacteria</taxon>
        <taxon>Bacillati</taxon>
        <taxon>Actinomycetota</taxon>
        <taxon>Actinomycetes</taxon>
        <taxon>Pseudonocardiales</taxon>
        <taxon>Pseudonocardiaceae</taxon>
        <taxon>Kibdelosporangium</taxon>
    </lineage>
</organism>
<evidence type="ECO:0000256" key="5">
    <source>
        <dbReference type="ARBA" id="ARBA00023180"/>
    </source>
</evidence>
<dbReference type="OrthoDB" id="9758603at2"/>
<dbReference type="PANTHER" id="PTHR43730:SF1">
    <property type="entry name" value="BETA-MANNOSIDASE"/>
    <property type="match status" value="1"/>
</dbReference>
<dbReference type="SUPFAM" id="SSF49785">
    <property type="entry name" value="Galactose-binding domain-like"/>
    <property type="match status" value="1"/>
</dbReference>
<evidence type="ECO:0000259" key="8">
    <source>
        <dbReference type="Pfam" id="PF17753"/>
    </source>
</evidence>
<dbReference type="GO" id="GO:0006516">
    <property type="term" value="P:glycoprotein catabolic process"/>
    <property type="evidence" value="ECO:0007669"/>
    <property type="project" value="TreeGrafter"/>
</dbReference>
<evidence type="ECO:0000256" key="2">
    <source>
        <dbReference type="ARBA" id="ARBA00007401"/>
    </source>
</evidence>
<dbReference type="Gene3D" id="3.20.20.80">
    <property type="entry name" value="Glycosidases"/>
    <property type="match status" value="1"/>
</dbReference>
<evidence type="ECO:0000313" key="11">
    <source>
        <dbReference type="Proteomes" id="UP000192674"/>
    </source>
</evidence>
<dbReference type="InterPro" id="IPR050887">
    <property type="entry name" value="Beta-mannosidase_GH2"/>
</dbReference>
<dbReference type="InterPro" id="IPR054593">
    <property type="entry name" value="Beta-mannosidase-like_N2"/>
</dbReference>
<dbReference type="SUPFAM" id="SSF49303">
    <property type="entry name" value="beta-Galactosidase/glucuronidase domain"/>
    <property type="match status" value="2"/>
</dbReference>
<evidence type="ECO:0000256" key="1">
    <source>
        <dbReference type="ARBA" id="ARBA00000829"/>
    </source>
</evidence>
<dbReference type="InterPro" id="IPR017853">
    <property type="entry name" value="GH"/>
</dbReference>
<dbReference type="FunFam" id="3.20.20.80:FF:000050">
    <property type="entry name" value="Beta-mannosidase B"/>
    <property type="match status" value="1"/>
</dbReference>
<dbReference type="GO" id="GO:0005975">
    <property type="term" value="P:carbohydrate metabolic process"/>
    <property type="evidence" value="ECO:0007669"/>
    <property type="project" value="InterPro"/>
</dbReference>
<dbReference type="SUPFAM" id="SSF51445">
    <property type="entry name" value="(Trans)glycosidases"/>
    <property type="match status" value="1"/>
</dbReference>
<dbReference type="InterPro" id="IPR041625">
    <property type="entry name" value="Beta-mannosidase_Ig"/>
</dbReference>
<dbReference type="InterPro" id="IPR013783">
    <property type="entry name" value="Ig-like_fold"/>
</dbReference>
<dbReference type="RefSeq" id="WP_084434177.1">
    <property type="nucleotide sequence ID" value="NZ_FWXV01000014.1"/>
</dbReference>
<keyword evidence="11" id="KW-1185">Reference proteome</keyword>
<evidence type="ECO:0000259" key="7">
    <source>
        <dbReference type="Pfam" id="PF00703"/>
    </source>
</evidence>
<dbReference type="Pfam" id="PF17753">
    <property type="entry name" value="Ig_mannosidase"/>
    <property type="match status" value="1"/>
</dbReference>
<dbReference type="InterPro" id="IPR006102">
    <property type="entry name" value="Ig-like_GH2"/>
</dbReference>
<accession>A0A1Y5Y6F4</accession>
<comment type="catalytic activity">
    <reaction evidence="1">
        <text>Hydrolysis of terminal, non-reducing beta-D-mannose residues in beta-D-mannosides.</text>
        <dbReference type="EC" id="3.2.1.25"/>
    </reaction>
</comment>
<evidence type="ECO:0000313" key="10">
    <source>
        <dbReference type="EMBL" id="SMD26428.1"/>
    </source>
</evidence>
<dbReference type="Pfam" id="PF22666">
    <property type="entry name" value="Glyco_hydro_2_N2"/>
    <property type="match status" value="1"/>
</dbReference>
<keyword evidence="5" id="KW-0325">Glycoprotein</keyword>
<keyword evidence="4" id="KW-0378">Hydrolase</keyword>
<feature type="domain" description="Glycoside hydrolase family 2 immunoglobulin-like beta-sandwich" evidence="7">
    <location>
        <begin position="230"/>
        <end position="329"/>
    </location>
</feature>
<protein>
    <recommendedName>
        <fullName evidence="3">beta-mannosidase</fullName>
        <ecNumber evidence="3">3.2.1.25</ecNumber>
    </recommendedName>
</protein>
<gene>
    <name evidence="10" type="ORF">SAMN05661093_10011</name>
</gene>
<feature type="domain" description="Beta-mannosidase Ig-fold" evidence="8">
    <location>
        <begin position="795"/>
        <end position="847"/>
    </location>
</feature>
<dbReference type="EMBL" id="FWXV01000014">
    <property type="protein sequence ID" value="SMD26428.1"/>
    <property type="molecule type" value="Genomic_DNA"/>
</dbReference>
<dbReference type="Pfam" id="PF00703">
    <property type="entry name" value="Glyco_hydro_2"/>
    <property type="match status" value="1"/>
</dbReference>
<evidence type="ECO:0000256" key="6">
    <source>
        <dbReference type="ARBA" id="ARBA00023295"/>
    </source>
</evidence>
<dbReference type="EC" id="3.2.1.25" evidence="3"/>
<name>A0A1Y5Y6F4_KIBAR</name>
<evidence type="ECO:0000256" key="4">
    <source>
        <dbReference type="ARBA" id="ARBA00022801"/>
    </source>
</evidence>
<feature type="domain" description="Beta-mannosidase-like galactose-binding" evidence="9">
    <location>
        <begin position="32"/>
        <end position="209"/>
    </location>
</feature>
<sequence>MVELDSLTLDAFEIVGLPVGSGGPSALATDDTLDWIPARAPGGVHTALLEAGRIDDPYYGANERAAEWVEKLEWWYRARFDADVPAGTTRTRLVFDGLDTVVDIWLNGRRLGHHENQFRAVEYDVTEVLAEENVLLLRFRPPLEGLTTPDSSTRMVRRMQLLRKLTRSSDTGDPLGAMTALQHATGRRKAAMSWGWDFGPNLPAIGIWRPVRLVHDRSATIRSYRVVLDELSEDHRSGRIRVDVEIETLAPRTHTAEVRLTSPTGRVLTTHLPFPADRGTGTAQVFLPVVDPELWWTHDLGDPTLHTVDIVLRAEDEPVHTVQSRVGLRTIALDQGIDTEEGGRRFRFLLNGVPVFARGGNWLTPHMLTGGITADTYCDLVGLARDGNLTMLRVWGGGIYEHDAFYDVCDELGVLVWQDFMFACISYPSADARLQAEVRAEAEYQVRRLRNHACLALWCGNNEVEWLHGMIFWTRRKGDWGHHFFHDILPTTVAEHDGVVPYWPGSPFGSGGPFGTNGSRDGDRHNWEVWHGAGARVGSKRYPTHGDARHYRRYGYDRGKFISEFGIHASPELSTLQRWLPADALVVHSEIFDLHNKDHPKDKGDELLAVTTGMPQDLDEYIAFTQAVQAEGMAFAVEHFRRRQPHTSGALVWSFNDVWPAFSWSLVDFDRVPKAAYYAVARASTPVALSFRDRDDGGLELWLVNNTRDTVDLAAEVELGRFDGTTRRTISVNGTAASSTSVPIWTGNASQVERSPEHYAWVTGPGGLHARHYFTEIGRLRTGSSRLLVNRERTAPGTVTLWIESVGFSYFVHASSPVPGMRFSDNYFDLRDRDRVEITVTGVPDDLDLKAITVASYPWPGEWRPVDHAAGSEARR</sequence>
<dbReference type="InterPro" id="IPR036156">
    <property type="entry name" value="Beta-gal/glucu_dom_sf"/>
</dbReference>